<dbReference type="InterPro" id="IPR023213">
    <property type="entry name" value="CAT-like_dom_sf"/>
</dbReference>
<dbReference type="InterPro" id="IPR010060">
    <property type="entry name" value="NRPS_synth"/>
</dbReference>
<gene>
    <name evidence="6" type="ORF">JF259_16165</name>
</gene>
<dbReference type="InterPro" id="IPR010071">
    <property type="entry name" value="AA_adenyl_dom"/>
</dbReference>
<dbReference type="PANTHER" id="PTHR45398:SF1">
    <property type="entry name" value="ENZYME, PUTATIVE (JCVI)-RELATED"/>
    <property type="match status" value="1"/>
</dbReference>
<dbReference type="FunFam" id="3.30.300.30:FF:000010">
    <property type="entry name" value="Enterobactin synthetase component F"/>
    <property type="match status" value="1"/>
</dbReference>
<organism evidence="6 7">
    <name type="scientific">Snuella sedimenti</name>
    <dbReference type="NCBI Taxonomy" id="2798802"/>
    <lineage>
        <taxon>Bacteria</taxon>
        <taxon>Pseudomonadati</taxon>
        <taxon>Bacteroidota</taxon>
        <taxon>Flavobacteriia</taxon>
        <taxon>Flavobacteriales</taxon>
        <taxon>Flavobacteriaceae</taxon>
        <taxon>Snuella</taxon>
    </lineage>
</organism>
<evidence type="ECO:0000256" key="4">
    <source>
        <dbReference type="ARBA" id="ARBA00022553"/>
    </source>
</evidence>
<evidence type="ECO:0000256" key="3">
    <source>
        <dbReference type="ARBA" id="ARBA00022450"/>
    </source>
</evidence>
<sequence>EDLNEYLEARLPAHMIPSIFIEMEAMPLMPSGKIDRKALPDPTLSAQQEEAYAAPTTTTEKQLVAIWEELLDVSPIGIYDNFFKLGGHSLLGIRLVSYIKSRLDVTVSIRDVFSSPTVTELATVISQGTRSEVPQITISNRPEYVPLSYAQERLWFIDQLQGSVAYHIPAALRIEGSLDIELFSRAMRCLVTRHESLRTVFREENGIGYQHIKDSDGFEVNYVRELPIGRALDEFLIEESTRPFDLSTDYMLRATLFNDSDSNQILILVVHHIASDGWSIPILVKELELYYQSLLKGESIQLAPLTVQYADYSIWQREYLSGETLSAKLSYWRSKLEGALPLELSTDYVRPSVQSTEGKMYSFTLDKQLTESVYGISQAHGATLFMTLLSIYKVLLYRYTGQTDISVGTPIANREQAEISGLIGFFVNTIVLRDEIEVGASFSTLLSQVKETCLSGYMHQDVPFEQIVDDLNLERDQSRTPLFQTLFVLQNNEDVDVVYINESPLEPLGIKHTLAKFDLTLTLSENNEGINAEIQYATALFKEETIVRLSQHFEVLTRSIVANVNLSIGLFEMSPKEEKCILLDTFSSSSVLYDKSQTIISLFEEQVEKTPNATALVFENTKLSYKELDDKSNQLANYLFEKGISKNMLVPVCIEPSLETMIALFGIMKAGAGYVPIDPIFPADRIEFILKDIEANFLLSTKITELSSEIKENISILYVDEFTYENYSSSPLKLSISLEDIIYVIYTSGTTGNPKGVMIQHGSLLDYVHGICGSTSIMECKSFALITSIAADVVNTALYPPFILGGELHILPKEMIMDAEAMSKLSVDCVKVVPSHWYSLQSEKFTFLPKKCLIFGGEELKEEMLFFLKEKKYLGDVYNHYGPTETTVGKLINKIDLQKIQEKITLGKPFGNTQVLILDDKNQLCPIGIPGEICIAGEGLAKGYINQEVLTAAKFKTIKLNEAIIKVYKTGDVGKWLSTGEVDFLGRKDDQIKIRGYRVELKEIAVILESFDEIKQSVITVVEDESGGEQLVSYVVLEEAISDVEIQRKAKEKLPDYMVPKTYIILEAFPLTSNGKVDKKQLPKPTIKSQTKVYVAPKTAIEAKLVDIWETLLKVKKIGVHDNFFELGGDSIKAIQLVSRSRVAGINHMVKDIFTYQTISEIALYVKNNSVKIIAEKGGLEGNVPLHPIQRDFFERGYAVQNHYNQSVLLTVSKSVEENVLKEAVKRLTHHHDALRLQFETVENTIFPIQTYSSRHAELATETVASIEEISSICNKYQASLNISKGDITRFVWIQTPEKEVTNRLLIVVHHLAIDGISWRILIEDFMMLIEKLYHKEPVSLPGKGSSYRQWVEKLAEYVTSETLLSEYEYWKETVSKFIELRIDTTETLNAKPESYVIALSKEQTQLLVHETNRVYETEINDILLSALSMSLKNWCADSNLMIHLEGHGREELFDDIDIYRTIGWFTTLYPVNLEIPKNGNDIKKHVINTKNILRQIPNKGIGYAVLHHLATSEEVRNSLKVPKKDIIFNYLGSFDNTTSTSEKTKEENLIGFAGEDKGFESAIENQHSYRLAINGMIVDGQMQFEWNFNEKDFNEETIMELANAFNVTLEKIIKHCTLISEKTKKEDEHMLLFQSEGAGVPLFLIPPLGGTSAFLEEFASNLGTDRPIYGLEMEGLFDGEKALHTIHEIAVKNIERIKAMQPEGPYVFMGYSFGGSVAFEMAKQLEQTNDEVLPILLDQPAFFDDNERGSAEEIAKRTVEMISETITGVVQSHKLFDKWQDDLAQRLDIENVDESWNTVIDFLQENNIEFTNGIEVFGRVFKLFLTNVSLSYITEGNIQNMLLVRSERDDTEYTACLGWEHFVENIHLVNAKGNHLTIIREENGKALGSKIQTILNTLVTKEN</sequence>
<dbReference type="InterPro" id="IPR001242">
    <property type="entry name" value="Condensation_dom"/>
</dbReference>
<dbReference type="NCBIfam" id="TIGR01720">
    <property type="entry name" value="NRPS-para261"/>
    <property type="match status" value="1"/>
</dbReference>
<dbReference type="InterPro" id="IPR000873">
    <property type="entry name" value="AMP-dep_synth/lig_dom"/>
</dbReference>
<dbReference type="PROSITE" id="PS00455">
    <property type="entry name" value="AMP_BINDING"/>
    <property type="match status" value="1"/>
</dbReference>
<dbReference type="CDD" id="cd19534">
    <property type="entry name" value="E_NRPS"/>
    <property type="match status" value="1"/>
</dbReference>
<dbReference type="Pfam" id="PF13193">
    <property type="entry name" value="AMP-binding_C"/>
    <property type="match status" value="1"/>
</dbReference>
<dbReference type="Gene3D" id="2.30.38.10">
    <property type="entry name" value="Luciferase, Domain 3"/>
    <property type="match status" value="1"/>
</dbReference>
<name>A0A8J7J4A5_9FLAO</name>
<dbReference type="PROSITE" id="PS50075">
    <property type="entry name" value="CARRIER"/>
    <property type="match status" value="2"/>
</dbReference>
<comment type="cofactor">
    <cofactor evidence="1">
        <name>pantetheine 4'-phosphate</name>
        <dbReference type="ChEBI" id="CHEBI:47942"/>
    </cofactor>
</comment>
<dbReference type="Gene3D" id="3.30.559.30">
    <property type="entry name" value="Nonribosomal peptide synthetase, condensation domain"/>
    <property type="match status" value="2"/>
</dbReference>
<dbReference type="CDD" id="cd19531">
    <property type="entry name" value="LCL_NRPS-like"/>
    <property type="match status" value="1"/>
</dbReference>
<dbReference type="Gene3D" id="3.30.559.10">
    <property type="entry name" value="Chloramphenicol acetyltransferase-like domain"/>
    <property type="match status" value="2"/>
</dbReference>
<feature type="domain" description="Carrier" evidence="5">
    <location>
        <begin position="54"/>
        <end position="129"/>
    </location>
</feature>
<dbReference type="Pfam" id="PF00668">
    <property type="entry name" value="Condensation"/>
    <property type="match status" value="2"/>
</dbReference>
<dbReference type="InterPro" id="IPR020845">
    <property type="entry name" value="AMP-binding_CS"/>
</dbReference>
<feature type="non-terminal residue" evidence="6">
    <location>
        <position position="1"/>
    </location>
</feature>
<dbReference type="FunFam" id="1.10.1200.10:FF:000005">
    <property type="entry name" value="Nonribosomal peptide synthetase 1"/>
    <property type="match status" value="2"/>
</dbReference>
<dbReference type="GO" id="GO:0003824">
    <property type="term" value="F:catalytic activity"/>
    <property type="evidence" value="ECO:0007669"/>
    <property type="project" value="InterPro"/>
</dbReference>
<dbReference type="Pfam" id="PF00550">
    <property type="entry name" value="PP-binding"/>
    <property type="match status" value="2"/>
</dbReference>
<dbReference type="Pfam" id="PF00975">
    <property type="entry name" value="Thioesterase"/>
    <property type="match status" value="1"/>
</dbReference>
<dbReference type="Gene3D" id="3.40.50.980">
    <property type="match status" value="2"/>
</dbReference>
<dbReference type="SUPFAM" id="SSF52777">
    <property type="entry name" value="CoA-dependent acyltransferases"/>
    <property type="match status" value="4"/>
</dbReference>
<comment type="caution">
    <text evidence="6">The sequence shown here is derived from an EMBL/GenBank/DDBJ whole genome shotgun (WGS) entry which is preliminary data.</text>
</comment>
<evidence type="ECO:0000259" key="5">
    <source>
        <dbReference type="PROSITE" id="PS50075"/>
    </source>
</evidence>
<dbReference type="InterPro" id="IPR045851">
    <property type="entry name" value="AMP-bd_C_sf"/>
</dbReference>
<evidence type="ECO:0000313" key="6">
    <source>
        <dbReference type="EMBL" id="MBJ6369622.1"/>
    </source>
</evidence>
<dbReference type="InterPro" id="IPR009081">
    <property type="entry name" value="PP-bd_ACP"/>
</dbReference>
<reference evidence="6" key="1">
    <citation type="submission" date="2020-12" db="EMBL/GenBank/DDBJ databases">
        <title>Snuella sp. nov., isolated from sediment in Incheon.</title>
        <authorList>
            <person name="Kim W."/>
        </authorList>
    </citation>
    <scope>NUCLEOTIDE SEQUENCE</scope>
    <source>
        <strain evidence="6">CAU 1569</strain>
    </source>
</reference>
<dbReference type="InterPro" id="IPR029058">
    <property type="entry name" value="AB_hydrolase_fold"/>
</dbReference>
<dbReference type="SUPFAM" id="SSF47336">
    <property type="entry name" value="ACP-like"/>
    <property type="match status" value="2"/>
</dbReference>
<dbReference type="EMBL" id="JAELVQ010000032">
    <property type="protein sequence ID" value="MBJ6369622.1"/>
    <property type="molecule type" value="Genomic_DNA"/>
</dbReference>
<dbReference type="FunFam" id="3.40.50.980:FF:000001">
    <property type="entry name" value="Non-ribosomal peptide synthetase"/>
    <property type="match status" value="1"/>
</dbReference>
<comment type="similarity">
    <text evidence="2">Belongs to the ATP-dependent AMP-binding enzyme family.</text>
</comment>
<dbReference type="PANTHER" id="PTHR45398">
    <property type="match status" value="1"/>
</dbReference>
<keyword evidence="7" id="KW-1185">Reference proteome</keyword>
<dbReference type="Gene3D" id="1.10.1200.10">
    <property type="entry name" value="ACP-like"/>
    <property type="match status" value="2"/>
</dbReference>
<dbReference type="GO" id="GO:0044550">
    <property type="term" value="P:secondary metabolite biosynthetic process"/>
    <property type="evidence" value="ECO:0007669"/>
    <property type="project" value="UniProtKB-ARBA"/>
</dbReference>
<evidence type="ECO:0000256" key="1">
    <source>
        <dbReference type="ARBA" id="ARBA00001957"/>
    </source>
</evidence>
<dbReference type="Pfam" id="PF00501">
    <property type="entry name" value="AMP-binding"/>
    <property type="match status" value="1"/>
</dbReference>
<dbReference type="SUPFAM" id="SSF56801">
    <property type="entry name" value="Acetyl-CoA synthetase-like"/>
    <property type="match status" value="2"/>
</dbReference>
<evidence type="ECO:0000313" key="7">
    <source>
        <dbReference type="Proteomes" id="UP000610931"/>
    </source>
</evidence>
<feature type="domain" description="Carrier" evidence="5">
    <location>
        <begin position="1096"/>
        <end position="1170"/>
    </location>
</feature>
<proteinExistence type="inferred from homology"/>
<dbReference type="InterPro" id="IPR025110">
    <property type="entry name" value="AMP-bd_C"/>
</dbReference>
<accession>A0A8J7J4A5</accession>
<keyword evidence="3" id="KW-0596">Phosphopantetheine</keyword>
<dbReference type="Gene3D" id="3.40.50.1820">
    <property type="entry name" value="alpha/beta hydrolase"/>
    <property type="match status" value="1"/>
</dbReference>
<keyword evidence="4" id="KW-0597">Phosphoprotein</keyword>
<dbReference type="Gene3D" id="3.30.300.30">
    <property type="match status" value="2"/>
</dbReference>
<evidence type="ECO:0000256" key="2">
    <source>
        <dbReference type="ARBA" id="ARBA00006432"/>
    </source>
</evidence>
<protein>
    <submittedName>
        <fullName evidence="6">Amino acid adenylation domain-containing protein</fullName>
    </submittedName>
</protein>
<dbReference type="NCBIfam" id="TIGR01733">
    <property type="entry name" value="AA-adenyl-dom"/>
    <property type="match status" value="1"/>
</dbReference>
<dbReference type="SUPFAM" id="SSF53474">
    <property type="entry name" value="alpha/beta-Hydrolases"/>
    <property type="match status" value="1"/>
</dbReference>
<dbReference type="InterPro" id="IPR001031">
    <property type="entry name" value="Thioesterase"/>
</dbReference>
<dbReference type="InterPro" id="IPR036736">
    <property type="entry name" value="ACP-like_sf"/>
</dbReference>
<dbReference type="Proteomes" id="UP000610931">
    <property type="component" value="Unassembled WGS sequence"/>
</dbReference>